<name>A0A0R3QBU1_9BILA</name>
<dbReference type="Proteomes" id="UP000280834">
    <property type="component" value="Unassembled WGS sequence"/>
</dbReference>
<sequence>MHRRALVPREQLDNLVHVIGTNNSISAVNIILICAENSAHPMLNDNLVQMINAESPVYMISIDNSLYIISIIVSDSFHALRANSLFRTLRGTSINTVRINNLFRMMRNSIRGIRGGNLIHGIRNVSVNTIRIDNLFRIMRNSIHTICANNLIRRISINAIHIDNLFRNNRMRRLSFNALRIGNSSRMISDPIREVRDILPNTIRSNNFFHILCDFFHMIRNPGYTRRISNLPRTSDVNSNVPQLRSALNYSSISSVLAQYGIQTYPINPICIIEPELNDDALHIIREYSMINEIRIGDLLHITRTSNSTYTLYIGDLTYAVHNAEAYQTVYISDFVRVVFSGSILYIIQCTNSLQMMRNLLHAAHAFNSFRTISVSNSVHANSAASLYMIRIGNVAYMITTSDSIHVECFGNLFHVTSTRNSASAIRTCNVGESANIMRDGCSTILVVSIDGRSHTIRTDGSVCALNSGHPIQVIRADNSIYMMRTDNLILVVFADEILPMIGPGNLPPWMIGNSVYVIYAGNFVHVSRDENLSYVIRTYNLTQTMRDGNSIYVIRNNNLVHVLYTTRSANRRNR</sequence>
<reference evidence="3" key="1">
    <citation type="submission" date="2017-02" db="UniProtKB">
        <authorList>
            <consortium name="WormBaseParasite"/>
        </authorList>
    </citation>
    <scope>IDENTIFICATION</scope>
</reference>
<accession>A0A0R3QBU1</accession>
<evidence type="ECO:0000313" key="3">
    <source>
        <dbReference type="WBParaSite" id="BTMF_0000381901-mRNA-1"/>
    </source>
</evidence>
<reference evidence="1 2" key="2">
    <citation type="submission" date="2018-11" db="EMBL/GenBank/DDBJ databases">
        <authorList>
            <consortium name="Pathogen Informatics"/>
        </authorList>
    </citation>
    <scope>NUCLEOTIDE SEQUENCE [LARGE SCALE GENOMIC DNA]</scope>
</reference>
<organism evidence="3">
    <name type="scientific">Brugia timori</name>
    <dbReference type="NCBI Taxonomy" id="42155"/>
    <lineage>
        <taxon>Eukaryota</taxon>
        <taxon>Metazoa</taxon>
        <taxon>Ecdysozoa</taxon>
        <taxon>Nematoda</taxon>
        <taxon>Chromadorea</taxon>
        <taxon>Rhabditida</taxon>
        <taxon>Spirurina</taxon>
        <taxon>Spiruromorpha</taxon>
        <taxon>Filarioidea</taxon>
        <taxon>Onchocercidae</taxon>
        <taxon>Brugia</taxon>
    </lineage>
</organism>
<gene>
    <name evidence="1" type="ORF">BTMF_LOCUS3124</name>
</gene>
<evidence type="ECO:0000313" key="1">
    <source>
        <dbReference type="EMBL" id="VDO14070.1"/>
    </source>
</evidence>
<dbReference type="WBParaSite" id="BTMF_0000381901-mRNA-1">
    <property type="protein sequence ID" value="BTMF_0000381901-mRNA-1"/>
    <property type="gene ID" value="BTMF_0000381901"/>
</dbReference>
<proteinExistence type="predicted"/>
<dbReference type="EMBL" id="UZAG01002755">
    <property type="protein sequence ID" value="VDO14070.1"/>
    <property type="molecule type" value="Genomic_DNA"/>
</dbReference>
<evidence type="ECO:0000313" key="2">
    <source>
        <dbReference type="Proteomes" id="UP000280834"/>
    </source>
</evidence>
<dbReference type="AlphaFoldDB" id="A0A0R3QBU1"/>
<dbReference type="STRING" id="42155.A0A0R3QBU1"/>
<protein>
    <submittedName>
        <fullName evidence="3">CPXV119 protein</fullName>
    </submittedName>
</protein>
<keyword evidence="2" id="KW-1185">Reference proteome</keyword>